<dbReference type="RefSeq" id="WP_135190561.1">
    <property type="nucleotide sequence ID" value="NZ_SPUM01000102.1"/>
</dbReference>
<evidence type="ECO:0000313" key="1">
    <source>
        <dbReference type="EMBL" id="TFW31031.1"/>
    </source>
</evidence>
<proteinExistence type="predicted"/>
<evidence type="ECO:0000313" key="2">
    <source>
        <dbReference type="Proteomes" id="UP000297258"/>
    </source>
</evidence>
<accession>A0A4Y9SZP0</accession>
<name>A0A4Y9SZP0_9BURK</name>
<gene>
    <name evidence="1" type="ORF">E4O92_15110</name>
</gene>
<dbReference type="AlphaFoldDB" id="A0A4Y9SZP0"/>
<protein>
    <submittedName>
        <fullName evidence="1">DUF1566 domain-containing protein</fullName>
    </submittedName>
</protein>
<organism evidence="1 2">
    <name type="scientific">Massilia horti</name>
    <dbReference type="NCBI Taxonomy" id="2562153"/>
    <lineage>
        <taxon>Bacteria</taxon>
        <taxon>Pseudomonadati</taxon>
        <taxon>Pseudomonadota</taxon>
        <taxon>Betaproteobacteria</taxon>
        <taxon>Burkholderiales</taxon>
        <taxon>Oxalobacteraceae</taxon>
        <taxon>Telluria group</taxon>
        <taxon>Massilia</taxon>
    </lineage>
</organism>
<sequence length="128" mass="14374">MGENHVQVKEGLKEGECYAGLILGKEGMSDYNLILLPGDAADVSWSAAHDWATARGGALPTRRELSLLFANLREQFERAWYWSSEQHETRAQLVWGQNFASGIQTVYGRPYRGHARAVRRLPISDGKE</sequence>
<dbReference type="OrthoDB" id="7349818at2"/>
<keyword evidence="2" id="KW-1185">Reference proteome</keyword>
<reference evidence="1 2" key="1">
    <citation type="submission" date="2019-03" db="EMBL/GenBank/DDBJ databases">
        <title>Draft genome of Massilia hortus sp. nov., a novel bacterial species of the Oxalobacteraceae family.</title>
        <authorList>
            <person name="Peta V."/>
            <person name="Raths R."/>
            <person name="Bucking H."/>
        </authorList>
    </citation>
    <scope>NUCLEOTIDE SEQUENCE [LARGE SCALE GENOMIC DNA]</scope>
    <source>
        <strain evidence="1 2">ONC3</strain>
    </source>
</reference>
<dbReference type="EMBL" id="SPUM01000102">
    <property type="protein sequence ID" value="TFW31031.1"/>
    <property type="molecule type" value="Genomic_DNA"/>
</dbReference>
<dbReference type="Proteomes" id="UP000297258">
    <property type="component" value="Unassembled WGS sequence"/>
</dbReference>
<comment type="caution">
    <text evidence="1">The sequence shown here is derived from an EMBL/GenBank/DDBJ whole genome shotgun (WGS) entry which is preliminary data.</text>
</comment>